<feature type="domain" description="Leucine-binding protein" evidence="4">
    <location>
        <begin position="43"/>
        <end position="385"/>
    </location>
</feature>
<evidence type="ECO:0000256" key="2">
    <source>
        <dbReference type="ARBA" id="ARBA00022729"/>
    </source>
</evidence>
<evidence type="ECO:0000256" key="1">
    <source>
        <dbReference type="ARBA" id="ARBA00010062"/>
    </source>
</evidence>
<evidence type="ECO:0000313" key="6">
    <source>
        <dbReference type="Proteomes" id="UP001205890"/>
    </source>
</evidence>
<organism evidence="5 6">
    <name type="scientific">Alsobacter ponti</name>
    <dbReference type="NCBI Taxonomy" id="2962936"/>
    <lineage>
        <taxon>Bacteria</taxon>
        <taxon>Pseudomonadati</taxon>
        <taxon>Pseudomonadota</taxon>
        <taxon>Alphaproteobacteria</taxon>
        <taxon>Hyphomicrobiales</taxon>
        <taxon>Alsobacteraceae</taxon>
        <taxon>Alsobacter</taxon>
    </lineage>
</organism>
<evidence type="ECO:0000256" key="3">
    <source>
        <dbReference type="ARBA" id="ARBA00022970"/>
    </source>
</evidence>
<evidence type="ECO:0000259" key="4">
    <source>
        <dbReference type="Pfam" id="PF13458"/>
    </source>
</evidence>
<protein>
    <submittedName>
        <fullName evidence="5">ABC transporter substrate-binding protein</fullName>
    </submittedName>
</protein>
<dbReference type="Pfam" id="PF13458">
    <property type="entry name" value="Peripla_BP_6"/>
    <property type="match status" value="1"/>
</dbReference>
<dbReference type="InterPro" id="IPR051010">
    <property type="entry name" value="BCAA_transport"/>
</dbReference>
<keyword evidence="3" id="KW-0029">Amino-acid transport</keyword>
<accession>A0ABT1LEE5</accession>
<keyword evidence="2" id="KW-0732">Signal</keyword>
<reference evidence="5 6" key="1">
    <citation type="submission" date="2022-07" db="EMBL/GenBank/DDBJ databases">
        <authorList>
            <person name="Li W.-J."/>
            <person name="Deng Q.-Q."/>
        </authorList>
    </citation>
    <scope>NUCLEOTIDE SEQUENCE [LARGE SCALE GENOMIC DNA]</scope>
    <source>
        <strain evidence="5 6">SYSU M60028</strain>
    </source>
</reference>
<comment type="caution">
    <text evidence="5">The sequence shown here is derived from an EMBL/GenBank/DDBJ whole genome shotgun (WGS) entry which is preliminary data.</text>
</comment>
<dbReference type="InterPro" id="IPR006311">
    <property type="entry name" value="TAT_signal"/>
</dbReference>
<evidence type="ECO:0000313" key="5">
    <source>
        <dbReference type="EMBL" id="MCP8939463.1"/>
    </source>
</evidence>
<keyword evidence="6" id="KW-1185">Reference proteome</keyword>
<name>A0ABT1LEE5_9HYPH</name>
<dbReference type="InterPro" id="IPR028082">
    <property type="entry name" value="Peripla_BP_I"/>
</dbReference>
<dbReference type="Proteomes" id="UP001205890">
    <property type="component" value="Unassembled WGS sequence"/>
</dbReference>
<dbReference type="PANTHER" id="PTHR30483:SF37">
    <property type="entry name" value="ABC TRANSPORTER SUBSTRATE-BINDING PROTEIN"/>
    <property type="match status" value="1"/>
</dbReference>
<proteinExistence type="inferred from homology"/>
<dbReference type="CDD" id="cd06340">
    <property type="entry name" value="PBP1_ABC_ligand_binding-like"/>
    <property type="match status" value="1"/>
</dbReference>
<keyword evidence="3" id="KW-0813">Transport</keyword>
<dbReference type="RefSeq" id="WP_254742997.1">
    <property type="nucleotide sequence ID" value="NZ_JANCLU010000012.1"/>
</dbReference>
<gene>
    <name evidence="5" type="ORF">NK718_13135</name>
</gene>
<dbReference type="EMBL" id="JANCLU010000012">
    <property type="protein sequence ID" value="MCP8939463.1"/>
    <property type="molecule type" value="Genomic_DNA"/>
</dbReference>
<dbReference type="PROSITE" id="PS51318">
    <property type="entry name" value="TAT"/>
    <property type="match status" value="1"/>
</dbReference>
<dbReference type="PANTHER" id="PTHR30483">
    <property type="entry name" value="LEUCINE-SPECIFIC-BINDING PROTEIN"/>
    <property type="match status" value="1"/>
</dbReference>
<dbReference type="Gene3D" id="3.40.50.2300">
    <property type="match status" value="2"/>
</dbReference>
<dbReference type="InterPro" id="IPR028081">
    <property type="entry name" value="Leu-bd"/>
</dbReference>
<comment type="similarity">
    <text evidence="1">Belongs to the leucine-binding protein family.</text>
</comment>
<dbReference type="SUPFAM" id="SSF53822">
    <property type="entry name" value="Periplasmic binding protein-like I"/>
    <property type="match status" value="1"/>
</dbReference>
<sequence>MTSRDENWTTSAISRRNLLKAGAASTAVGLIGAPTVLRAQTPTVKIGILEPLTGALSYNGTQARAGAQFAIDAINAAGGIKSMGGAKLEPVVADAQSRPEVAAAEVDKLAQAGVSVFIGCQASALGLASSQAAARYNLAQVFDVGTAEQVVERGLKNVFRFTPGVNKCTSTALENLKTLNANAGNPVKTAAIVHEDGPFGSGLAKLLNERLPGMGIQVVETISHPTPQRDFTNIALRVKAAKPDMIIPSNYINEYTLFAMALRQQRVETKAIYSILGGGASNIKFVREQNDAAQYVMDCNHWYDPRKPESQALAKKAAEAKLDMTYDIMVAYACIQLIADSLERAKSGDREKMIEALASSTYSGSIMPYGPTKFVNGNNEGAQPVNTQIRGDKIELVFPKEYATAEAVFPMPPRG</sequence>